<dbReference type="GO" id="GO:0047879">
    <property type="term" value="F:erythronolide synthase activity"/>
    <property type="evidence" value="ECO:0007669"/>
    <property type="project" value="UniProtKB-EC"/>
</dbReference>
<reference evidence="16" key="1">
    <citation type="submission" date="2022-06" db="EMBL/GenBank/DDBJ databases">
        <title>Genomic Encyclopedia of Archaeal and Bacterial Type Strains, Phase II (KMG-II): from individual species to whole genera.</title>
        <authorList>
            <person name="Goeker M."/>
        </authorList>
    </citation>
    <scope>NUCLEOTIDE SEQUENCE</scope>
    <source>
        <strain evidence="16">DSM 43935</strain>
    </source>
</reference>
<dbReference type="InterPro" id="IPR055123">
    <property type="entry name" value="SpnB-like_Rossmann"/>
</dbReference>
<evidence type="ECO:0000256" key="8">
    <source>
        <dbReference type="ARBA" id="ARBA00060158"/>
    </source>
</evidence>
<dbReference type="EMBL" id="JAMTCK010000014">
    <property type="protein sequence ID" value="MCP2168530.1"/>
    <property type="molecule type" value="Genomic_DNA"/>
</dbReference>
<comment type="catalytic activity">
    <reaction evidence="7">
        <text>6 (S)-methylmalonyl-CoA + propanoyl-CoA + 6 NADPH + 12 H(+) = 6-deoxyerythronolide B + 6 CO2 + 6 NADP(+) + 7 CoA + H2O</text>
        <dbReference type="Rhea" id="RHEA:23068"/>
        <dbReference type="ChEBI" id="CHEBI:15377"/>
        <dbReference type="ChEBI" id="CHEBI:15378"/>
        <dbReference type="ChEBI" id="CHEBI:16089"/>
        <dbReference type="ChEBI" id="CHEBI:16526"/>
        <dbReference type="ChEBI" id="CHEBI:57287"/>
        <dbReference type="ChEBI" id="CHEBI:57327"/>
        <dbReference type="ChEBI" id="CHEBI:57392"/>
        <dbReference type="ChEBI" id="CHEBI:57783"/>
        <dbReference type="ChEBI" id="CHEBI:58349"/>
        <dbReference type="EC" id="2.3.1.94"/>
    </reaction>
</comment>
<name>A0AAE3KII9_9PSEU</name>
<comment type="subunit">
    <text evidence="10">Homodimer. Erythronolide synthase is composed of EryAI, EryAII and EryAIII multimodular (2 modules) polypeptides each coding for a functional synthase subunit which participates in 2 of the six FAS-like elongation steps required for formation of the polyketide. Module 1, 2, 3, 4, 5, and 6 participating in biosynthesis steps 1, 2, 3, 4, 5, and 6, respectively.</text>
</comment>
<feature type="region of interest" description="C-terminal hotdog fold" evidence="12">
    <location>
        <begin position="1058"/>
        <end position="1201"/>
    </location>
</feature>
<evidence type="ECO:0000256" key="9">
    <source>
        <dbReference type="ARBA" id="ARBA00060622"/>
    </source>
</evidence>
<dbReference type="SMART" id="SM00826">
    <property type="entry name" value="PKS_DH"/>
    <property type="match status" value="1"/>
</dbReference>
<dbReference type="PROSITE" id="PS50075">
    <property type="entry name" value="CARRIER"/>
    <property type="match status" value="1"/>
</dbReference>
<evidence type="ECO:0000256" key="11">
    <source>
        <dbReference type="ARBA" id="ARBA00066981"/>
    </source>
</evidence>
<dbReference type="InterPro" id="IPR014030">
    <property type="entry name" value="Ketoacyl_synth_N"/>
</dbReference>
<dbReference type="InterPro" id="IPR049551">
    <property type="entry name" value="PKS_DH_C"/>
</dbReference>
<dbReference type="GO" id="GO:0004315">
    <property type="term" value="F:3-oxoacyl-[acyl-carrier-protein] synthase activity"/>
    <property type="evidence" value="ECO:0007669"/>
    <property type="project" value="InterPro"/>
</dbReference>
<dbReference type="InterPro" id="IPR042104">
    <property type="entry name" value="PKS_dehydratase_sf"/>
</dbReference>
<dbReference type="SUPFAM" id="SSF47336">
    <property type="entry name" value="ACP-like"/>
    <property type="match status" value="1"/>
</dbReference>
<accession>A0AAE3KII9</accession>
<protein>
    <recommendedName>
        <fullName evidence="11">6-deoxyerythronolide-B synthase</fullName>
        <ecNumber evidence="11">2.3.1.94</ecNumber>
    </recommendedName>
</protein>
<dbReference type="Gene3D" id="1.10.1200.10">
    <property type="entry name" value="ACP-like"/>
    <property type="match status" value="1"/>
</dbReference>
<evidence type="ECO:0000256" key="3">
    <source>
        <dbReference type="ARBA" id="ARBA00022679"/>
    </source>
</evidence>
<evidence type="ECO:0000256" key="5">
    <source>
        <dbReference type="ARBA" id="ARBA00023268"/>
    </source>
</evidence>
<dbReference type="PANTHER" id="PTHR43775">
    <property type="entry name" value="FATTY ACID SYNTHASE"/>
    <property type="match status" value="1"/>
</dbReference>
<dbReference type="FunFam" id="1.10.1200.10:FF:000007">
    <property type="entry name" value="Probable polyketide synthase pks17"/>
    <property type="match status" value="1"/>
</dbReference>
<dbReference type="Pfam" id="PF21089">
    <property type="entry name" value="PKS_DH_N"/>
    <property type="match status" value="1"/>
</dbReference>
<dbReference type="Pfam" id="PF00550">
    <property type="entry name" value="PP-binding"/>
    <property type="match status" value="1"/>
</dbReference>
<evidence type="ECO:0000256" key="10">
    <source>
        <dbReference type="ARBA" id="ARBA00063272"/>
    </source>
</evidence>
<comment type="function">
    <text evidence="8">Involved in the biosynthesis of antibiotic erythromycin via the biosynthesis of its aglycone precursor, 6-deoxyerythronolide B (6-dEB).</text>
</comment>
<comment type="pathway">
    <text evidence="9">Antibiotic biosynthesis; erythromycin biosynthesis.</text>
</comment>
<dbReference type="FunFam" id="3.40.47.10:FF:000019">
    <property type="entry name" value="Polyketide synthase type I"/>
    <property type="match status" value="1"/>
</dbReference>
<dbReference type="InterPro" id="IPR050091">
    <property type="entry name" value="PKS_NRPS_Biosynth_Enz"/>
</dbReference>
<dbReference type="GO" id="GO:0031177">
    <property type="term" value="F:phosphopantetheine binding"/>
    <property type="evidence" value="ECO:0007669"/>
    <property type="project" value="InterPro"/>
</dbReference>
<dbReference type="SMART" id="SM01294">
    <property type="entry name" value="PKS_PP_betabranch"/>
    <property type="match status" value="1"/>
</dbReference>
<dbReference type="PROSITE" id="PS00606">
    <property type="entry name" value="KS3_1"/>
    <property type="match status" value="1"/>
</dbReference>
<comment type="caution">
    <text evidence="16">The sequence shown here is derived from an EMBL/GenBank/DDBJ whole genome shotgun (WGS) entry which is preliminary data.</text>
</comment>
<evidence type="ECO:0000256" key="2">
    <source>
        <dbReference type="ARBA" id="ARBA00022553"/>
    </source>
</evidence>
<dbReference type="Pfam" id="PF14765">
    <property type="entry name" value="PS-DH"/>
    <property type="match status" value="1"/>
</dbReference>
<dbReference type="InterPro" id="IPR036736">
    <property type="entry name" value="ACP-like_sf"/>
</dbReference>
<dbReference type="InterPro" id="IPR032821">
    <property type="entry name" value="PKS_assoc"/>
</dbReference>
<dbReference type="CDD" id="cd08956">
    <property type="entry name" value="KR_3_FAS_SDR_x"/>
    <property type="match status" value="1"/>
</dbReference>
<dbReference type="PANTHER" id="PTHR43775:SF51">
    <property type="entry name" value="INACTIVE PHENOLPHTHIOCEROL SYNTHESIS POLYKETIDE SYNTHASE TYPE I PKS1-RELATED"/>
    <property type="match status" value="1"/>
</dbReference>
<dbReference type="SUPFAM" id="SSF51735">
    <property type="entry name" value="NAD(P)-binding Rossmann-fold domains"/>
    <property type="match status" value="2"/>
</dbReference>
<dbReference type="InterPro" id="IPR018201">
    <property type="entry name" value="Ketoacyl_synth_AS"/>
</dbReference>
<dbReference type="SUPFAM" id="SSF55048">
    <property type="entry name" value="Probable ACP-binding domain of malonyl-CoA ACP transacylase"/>
    <property type="match status" value="1"/>
</dbReference>
<dbReference type="InterPro" id="IPR057326">
    <property type="entry name" value="KR_dom"/>
</dbReference>
<dbReference type="SMART" id="SM00825">
    <property type="entry name" value="PKS_KS"/>
    <property type="match status" value="1"/>
</dbReference>
<dbReference type="Pfam" id="PF16197">
    <property type="entry name" value="KAsynt_C_assoc"/>
    <property type="match status" value="1"/>
</dbReference>
<evidence type="ECO:0000259" key="14">
    <source>
        <dbReference type="PROSITE" id="PS52004"/>
    </source>
</evidence>
<dbReference type="GO" id="GO:0006633">
    <property type="term" value="P:fatty acid biosynthetic process"/>
    <property type="evidence" value="ECO:0007669"/>
    <property type="project" value="InterPro"/>
</dbReference>
<keyword evidence="1" id="KW-0596">Phosphopantetheine</keyword>
<dbReference type="InterPro" id="IPR006162">
    <property type="entry name" value="Ppantetheine_attach_site"/>
</dbReference>
<evidence type="ECO:0000256" key="6">
    <source>
        <dbReference type="ARBA" id="ARBA00023315"/>
    </source>
</evidence>
<dbReference type="EC" id="2.3.1.94" evidence="11"/>
<dbReference type="InterPro" id="IPR001227">
    <property type="entry name" value="Ac_transferase_dom_sf"/>
</dbReference>
<dbReference type="RefSeq" id="WP_407649680.1">
    <property type="nucleotide sequence ID" value="NZ_JAMTCK010000014.1"/>
</dbReference>
<feature type="region of interest" description="N-terminal hotdog fold" evidence="12">
    <location>
        <begin position="921"/>
        <end position="1040"/>
    </location>
</feature>
<dbReference type="SUPFAM" id="SSF53901">
    <property type="entry name" value="Thiolase-like"/>
    <property type="match status" value="1"/>
</dbReference>
<dbReference type="GO" id="GO:0004312">
    <property type="term" value="F:fatty acid synthase activity"/>
    <property type="evidence" value="ECO:0007669"/>
    <property type="project" value="TreeGrafter"/>
</dbReference>
<dbReference type="InterPro" id="IPR049552">
    <property type="entry name" value="PKS_DH_N"/>
</dbReference>
<dbReference type="SMART" id="SM00823">
    <property type="entry name" value="PKS_PP"/>
    <property type="match status" value="1"/>
</dbReference>
<sequence>MTDTANPDVVAALRDSLKEVNRLRQQNQRLVASAREPIAIIGMGCRFPGGVRSAEDLWRLVASGTDALSGFPTDRGWDLETLFHPDPDHRGTSYVREGGFLHDAGDFDAGFFGISPREALATDPQQRLLLEVCWETVERAGIDPESLRGTRTGLFVGTNGRDYPMLLLDAPEELEGHLGIGNAASVLSGRVAYTFGLEGPAVTVDTACSSSLVALHLAAQALRAGECTLALAGGVSLLTTPEGFIGFSRQRGLATDGRCKAFAAAADGTGWGEGVGVLALERLSDARRNNHRVLALVRGSAVNQDGASSGLTAPNGPSQERVIRQALASARLSAADVDVVEAHGTGTRLGDPIEANALLATYGQDRDRPLWLGSVKSNIGHTQAAAGVAGVIKVVQAMRHQELPPSLHIDQPTPHVDWSAGSVRLLTATVPWPAGERPRRAGVSSFGVSGTNSHVVLEEPPPVAEEPAPARPAATPLPWVLAAKTEAALRARAGQLLSTVDELDPVDVAHSLVTTRSAFAHRAVVVGADRAELRAGLRALAGDEPAPNVVRGTAERRADRTVFVFPGQGSQWAGMAVDLLASAPAFASAWAECAEAIEQHTDWSLTEALHGPLDRVDVVQPVLFAVLVSLAALWRAHGVEPAAVVGHSQGEIAAAHVAGALSLADAARVVTLRAQLISAELAGRGGMVSVALPVTEVGDRIGAWAGRISVAAVNGPHATVVSGEPEALAELVAACAAEGIRAKTIPVDYASHSAQVADIRAELLAALDEVRPTAGSVRFFSTVTGDWLDTATMDAEYWYTNLRDTVRFADAVHALHTQGYGPFIEVSPHPVLTAAIQETVADGVAVGTLRRDEGGLARFLLSLGEAHAHGVPVHWPAVFAGTPTRTVDLPTYPFQRTRFWPQPTAGRPGDATGLGLGQADHPLLGAAVRLADGDRVVLTGHLSTRTHPWLAEHAVLDTVIVPGSAFVELALRAGAELGRTGLDELTLQAPLVLAEGSARHVQVIADASAVSIHSRPADAAPDEPWTRHATGTYAQAVHRGRDSAGAGDWSAQWPPAGAEQLDVADLYPRLAASGIGYGPAFQGLCAAWQRDNEVYAEVRLPEDARGQAARFGIHPALLDAALHGMGVGTVFGRPDAEDGRGSIAFAWSGVTLHRAGASGLRVRLAPAGPDAVAVDIADETGAPVASVESLVMRPVSSEQLGDAGRVPRNSLFRVDYLEVPVPPEPAALTRFALVGADRWGWGNWLSIGEHTGAFATLDELGAAVASGAPTPDVVVLTCTGPEGTGAVVASVRDVLGEVLAQLRSWLADERFATARLAVVTRGAVLASGGPDLASASVWGLVRSAQSEHPDRFVLIDVDDVATSVSLLPAALATGEPQLAVRGGRLLAPRLARVHPAEPTGLGLAANGTVLITGATGGLGRLVARHLVAEHGVRDLVLLSRRGMDADGAPELSAELAALGANAVFVPCDVADRDQLADVVAAIPATRPLTAVVHTAGVVADGVVESLSAEQVDAVLRPKVDGAWHLHELTRDLDLAAFVVFSSGATTFGGPGQGGYAAANAFLDALAEHRRAQGLAGVSLAWGMWAEANGMGSRLDETTMARMARNGALPITVEQGLALFDAAHGLAEAVLVPVRLDLAAMRGQADALPPLFRDLVPAPTRSAEEPDGGSLLSRLAGMSEVDRKRELLDLVRANAAVILGHASAASVEPNRPFLELGFDSLTAVELRNSLVRATGAKLRATLIFDFPTPADLAGHLRDQLELTEASPADPVLADLGRVRAALPAALADEQARDQVTELLRELLVLCGASDHQSGGDLDAATDDELFALIDDGLDRGVEIA</sequence>
<dbReference type="Proteomes" id="UP001206128">
    <property type="component" value="Unassembled WGS sequence"/>
</dbReference>
<evidence type="ECO:0000256" key="4">
    <source>
        <dbReference type="ARBA" id="ARBA00022737"/>
    </source>
</evidence>
<dbReference type="InterPro" id="IPR020806">
    <property type="entry name" value="PKS_PP-bd"/>
</dbReference>
<dbReference type="Gene3D" id="3.10.129.110">
    <property type="entry name" value="Polyketide synthase dehydratase"/>
    <property type="match status" value="1"/>
</dbReference>
<dbReference type="Pfam" id="PF22953">
    <property type="entry name" value="SpnB_Rossmann"/>
    <property type="match status" value="1"/>
</dbReference>
<dbReference type="PROSITE" id="PS52019">
    <property type="entry name" value="PKS_MFAS_DH"/>
    <property type="match status" value="1"/>
</dbReference>
<feature type="domain" description="PKS/mFAS DH" evidence="15">
    <location>
        <begin position="921"/>
        <end position="1201"/>
    </location>
</feature>
<evidence type="ECO:0000259" key="15">
    <source>
        <dbReference type="PROSITE" id="PS52019"/>
    </source>
</evidence>
<keyword evidence="17" id="KW-1185">Reference proteome</keyword>
<keyword evidence="4" id="KW-0677">Repeat</keyword>
<evidence type="ECO:0000313" key="17">
    <source>
        <dbReference type="Proteomes" id="UP001206128"/>
    </source>
</evidence>
<evidence type="ECO:0000256" key="1">
    <source>
        <dbReference type="ARBA" id="ARBA00022450"/>
    </source>
</evidence>
<dbReference type="PROSITE" id="PS52004">
    <property type="entry name" value="KS3_2"/>
    <property type="match status" value="1"/>
</dbReference>
<dbReference type="InterPro" id="IPR013968">
    <property type="entry name" value="PKS_KR"/>
</dbReference>
<dbReference type="SMART" id="SM00827">
    <property type="entry name" value="PKS_AT"/>
    <property type="match status" value="1"/>
</dbReference>
<organism evidence="16 17">
    <name type="scientific">Goodfellowiella coeruleoviolacea</name>
    <dbReference type="NCBI Taxonomy" id="334858"/>
    <lineage>
        <taxon>Bacteria</taxon>
        <taxon>Bacillati</taxon>
        <taxon>Actinomycetota</taxon>
        <taxon>Actinomycetes</taxon>
        <taxon>Pseudonocardiales</taxon>
        <taxon>Pseudonocardiaceae</taxon>
        <taxon>Goodfellowiella</taxon>
    </lineage>
</organism>
<dbReference type="CDD" id="cd00833">
    <property type="entry name" value="PKS"/>
    <property type="match status" value="1"/>
</dbReference>
<dbReference type="Gene3D" id="3.40.47.10">
    <property type="match status" value="1"/>
</dbReference>
<dbReference type="InterPro" id="IPR020807">
    <property type="entry name" value="PKS_DH"/>
</dbReference>
<dbReference type="InterPro" id="IPR020841">
    <property type="entry name" value="PKS_Beta-ketoAc_synthase_dom"/>
</dbReference>
<evidence type="ECO:0000256" key="7">
    <source>
        <dbReference type="ARBA" id="ARBA00052442"/>
    </source>
</evidence>
<dbReference type="InterPro" id="IPR016036">
    <property type="entry name" value="Malonyl_transacylase_ACP-bd"/>
</dbReference>
<keyword evidence="3 16" id="KW-0808">Transferase</keyword>
<dbReference type="Pfam" id="PF02801">
    <property type="entry name" value="Ketoacyl-synt_C"/>
    <property type="match status" value="1"/>
</dbReference>
<dbReference type="InterPro" id="IPR014031">
    <property type="entry name" value="Ketoacyl_synth_C"/>
</dbReference>
<keyword evidence="2" id="KW-0597">Phosphoprotein</keyword>
<keyword evidence="5" id="KW-0511">Multifunctional enzyme</keyword>
<dbReference type="InterPro" id="IPR014043">
    <property type="entry name" value="Acyl_transferase_dom"/>
</dbReference>
<gene>
    <name evidence="16" type="ORF">LX83_005408</name>
</gene>
<dbReference type="Pfam" id="PF00698">
    <property type="entry name" value="Acyl_transf_1"/>
    <property type="match status" value="1"/>
</dbReference>
<dbReference type="InterPro" id="IPR036291">
    <property type="entry name" value="NAD(P)-bd_dom_sf"/>
</dbReference>
<feature type="active site" description="Proton donor; for dehydratase activity" evidence="12">
    <location>
        <position position="1119"/>
    </location>
</feature>
<evidence type="ECO:0000256" key="12">
    <source>
        <dbReference type="PROSITE-ProRule" id="PRU01363"/>
    </source>
</evidence>
<dbReference type="InterPro" id="IPR016035">
    <property type="entry name" value="Acyl_Trfase/lysoPLipase"/>
</dbReference>
<dbReference type="Gene3D" id="3.40.50.720">
    <property type="entry name" value="NAD(P)-binding Rossmann-like Domain"/>
    <property type="match status" value="1"/>
</dbReference>
<evidence type="ECO:0000259" key="13">
    <source>
        <dbReference type="PROSITE" id="PS50075"/>
    </source>
</evidence>
<feature type="active site" description="Proton acceptor; for dehydratase activity" evidence="12">
    <location>
        <position position="953"/>
    </location>
</feature>
<keyword evidence="6" id="KW-0012">Acyltransferase</keyword>
<dbReference type="SUPFAM" id="SSF52151">
    <property type="entry name" value="FabD/lysophospholipase-like"/>
    <property type="match status" value="1"/>
</dbReference>
<dbReference type="PROSITE" id="PS00012">
    <property type="entry name" value="PHOSPHOPANTETHEINE"/>
    <property type="match status" value="1"/>
</dbReference>
<dbReference type="Pfam" id="PF08659">
    <property type="entry name" value="KR"/>
    <property type="match status" value="1"/>
</dbReference>
<dbReference type="Gene3D" id="3.30.70.3290">
    <property type="match status" value="1"/>
</dbReference>
<dbReference type="InterPro" id="IPR009081">
    <property type="entry name" value="PP-bd_ACP"/>
</dbReference>
<dbReference type="InterPro" id="IPR016039">
    <property type="entry name" value="Thiolase-like"/>
</dbReference>
<evidence type="ECO:0000313" key="16">
    <source>
        <dbReference type="EMBL" id="MCP2168530.1"/>
    </source>
</evidence>
<feature type="domain" description="Carrier" evidence="13">
    <location>
        <begin position="1684"/>
        <end position="1759"/>
    </location>
</feature>
<dbReference type="Pfam" id="PF00109">
    <property type="entry name" value="ketoacyl-synt"/>
    <property type="match status" value="1"/>
</dbReference>
<proteinExistence type="predicted"/>
<dbReference type="Gene3D" id="3.40.366.10">
    <property type="entry name" value="Malonyl-Coenzyme A Acyl Carrier Protein, domain 2"/>
    <property type="match status" value="1"/>
</dbReference>
<dbReference type="FunFam" id="3.40.366.10:FF:000002">
    <property type="entry name" value="Probable polyketide synthase 2"/>
    <property type="match status" value="1"/>
</dbReference>
<feature type="domain" description="Ketosynthase family 3 (KS3)" evidence="14">
    <location>
        <begin position="35"/>
        <end position="459"/>
    </location>
</feature>
<dbReference type="InterPro" id="IPR049900">
    <property type="entry name" value="PKS_mFAS_DH"/>
</dbReference>
<dbReference type="SMART" id="SM00822">
    <property type="entry name" value="PKS_KR"/>
    <property type="match status" value="1"/>
</dbReference>